<evidence type="ECO:0000256" key="12">
    <source>
        <dbReference type="ARBA" id="ARBA00046271"/>
    </source>
</evidence>
<proteinExistence type="inferred from homology"/>
<dbReference type="STRING" id="5288.A0A5C5G1U6"/>
<keyword evidence="4" id="KW-0812">Transmembrane</keyword>
<dbReference type="InterPro" id="IPR007223">
    <property type="entry name" value="Peroxin-13_N"/>
</dbReference>
<keyword evidence="2 13" id="KW-0728">SH3 domain</keyword>
<gene>
    <name evidence="16" type="ORF">DMC30DRAFT_361644</name>
</gene>
<reference evidence="16 17" key="1">
    <citation type="submission" date="2019-03" db="EMBL/GenBank/DDBJ databases">
        <title>Rhodosporidium diobovatum UCD-FST 08-225 genome sequencing, assembly, and annotation.</title>
        <authorList>
            <person name="Fakankun I.U."/>
            <person name="Fristensky B."/>
            <person name="Levin D.B."/>
        </authorList>
    </citation>
    <scope>NUCLEOTIDE SEQUENCE [LARGE SCALE GENOMIC DNA]</scope>
    <source>
        <strain evidence="16 17">UCD-FST 08-225</strain>
    </source>
</reference>
<evidence type="ECO:0000256" key="5">
    <source>
        <dbReference type="ARBA" id="ARBA00022927"/>
    </source>
</evidence>
<evidence type="ECO:0000313" key="16">
    <source>
        <dbReference type="EMBL" id="TNY22409.1"/>
    </source>
</evidence>
<keyword evidence="8" id="KW-0472">Membrane</keyword>
<dbReference type="SUPFAM" id="SSF50044">
    <property type="entry name" value="SH3-domain"/>
    <property type="match status" value="1"/>
</dbReference>
<dbReference type="SMART" id="SM00326">
    <property type="entry name" value="SH3"/>
    <property type="match status" value="1"/>
</dbReference>
<comment type="subcellular location">
    <subcellularLocation>
        <location evidence="12">Peroxisome membrane</location>
    </subcellularLocation>
</comment>
<evidence type="ECO:0000259" key="15">
    <source>
        <dbReference type="PROSITE" id="PS50002"/>
    </source>
</evidence>
<evidence type="ECO:0000256" key="7">
    <source>
        <dbReference type="ARBA" id="ARBA00023010"/>
    </source>
</evidence>
<keyword evidence="17" id="KW-1185">Reference proteome</keyword>
<keyword evidence="6" id="KW-1133">Transmembrane helix</keyword>
<dbReference type="PANTHER" id="PTHR19332">
    <property type="entry name" value="PEROXISOMAL MEMBRANE PROTEIN PEX13"/>
    <property type="match status" value="1"/>
</dbReference>
<feature type="compositionally biased region" description="Low complexity" evidence="14">
    <location>
        <begin position="15"/>
        <end position="53"/>
    </location>
</feature>
<dbReference type="PROSITE" id="PS50002">
    <property type="entry name" value="SH3"/>
    <property type="match status" value="1"/>
</dbReference>
<protein>
    <recommendedName>
        <fullName evidence="11">Peroxisomal membrane protein PEX13</fullName>
    </recommendedName>
    <alternativeName>
        <fullName evidence="10">Peroxin-13</fullName>
    </alternativeName>
</protein>
<evidence type="ECO:0000313" key="17">
    <source>
        <dbReference type="Proteomes" id="UP000311382"/>
    </source>
</evidence>
<comment type="caution">
    <text evidence="16">The sequence shown here is derived from an EMBL/GenBank/DDBJ whole genome shotgun (WGS) entry which is preliminary data.</text>
</comment>
<dbReference type="Pfam" id="PF07653">
    <property type="entry name" value="SH3_2"/>
    <property type="match status" value="1"/>
</dbReference>
<dbReference type="GO" id="GO:1990429">
    <property type="term" value="C:peroxisomal importomer complex"/>
    <property type="evidence" value="ECO:0007669"/>
    <property type="project" value="TreeGrafter"/>
</dbReference>
<feature type="region of interest" description="Disordered" evidence="14">
    <location>
        <begin position="1"/>
        <end position="60"/>
    </location>
</feature>
<dbReference type="Proteomes" id="UP000311382">
    <property type="component" value="Unassembled WGS sequence"/>
</dbReference>
<dbReference type="EMBL" id="SOZI01000025">
    <property type="protein sequence ID" value="TNY22409.1"/>
    <property type="molecule type" value="Genomic_DNA"/>
</dbReference>
<evidence type="ECO:0000256" key="10">
    <source>
        <dbReference type="ARBA" id="ARBA00029693"/>
    </source>
</evidence>
<dbReference type="GO" id="GO:0016560">
    <property type="term" value="P:protein import into peroxisome matrix, docking"/>
    <property type="evidence" value="ECO:0007669"/>
    <property type="project" value="InterPro"/>
</dbReference>
<dbReference type="PRINTS" id="PR00452">
    <property type="entry name" value="SH3DOMAIN"/>
</dbReference>
<dbReference type="InterPro" id="IPR001452">
    <property type="entry name" value="SH3_domain"/>
</dbReference>
<keyword evidence="3" id="KW-0813">Transport</keyword>
<evidence type="ECO:0000256" key="8">
    <source>
        <dbReference type="ARBA" id="ARBA00023136"/>
    </source>
</evidence>
<evidence type="ECO:0000256" key="6">
    <source>
        <dbReference type="ARBA" id="ARBA00022989"/>
    </source>
</evidence>
<dbReference type="InterPro" id="IPR035463">
    <property type="entry name" value="Pex13"/>
</dbReference>
<dbReference type="OrthoDB" id="10037838at2759"/>
<evidence type="ECO:0000256" key="11">
    <source>
        <dbReference type="ARBA" id="ARBA00034535"/>
    </source>
</evidence>
<evidence type="ECO:0000256" key="2">
    <source>
        <dbReference type="ARBA" id="ARBA00022443"/>
    </source>
</evidence>
<dbReference type="InterPro" id="IPR036028">
    <property type="entry name" value="SH3-like_dom_sf"/>
</dbReference>
<dbReference type="GO" id="GO:0005778">
    <property type="term" value="C:peroxisomal membrane"/>
    <property type="evidence" value="ECO:0007669"/>
    <property type="project" value="UniProtKB-SubCell"/>
</dbReference>
<name>A0A5C5G1U6_9BASI</name>
<accession>A0A5C5G1U6</accession>
<organism evidence="16 17">
    <name type="scientific">Rhodotorula diobovata</name>
    <dbReference type="NCBI Taxonomy" id="5288"/>
    <lineage>
        <taxon>Eukaryota</taxon>
        <taxon>Fungi</taxon>
        <taxon>Dikarya</taxon>
        <taxon>Basidiomycota</taxon>
        <taxon>Pucciniomycotina</taxon>
        <taxon>Microbotryomycetes</taxon>
        <taxon>Sporidiobolales</taxon>
        <taxon>Sporidiobolaceae</taxon>
        <taxon>Rhodotorula</taxon>
    </lineage>
</organism>
<keyword evidence="9" id="KW-0576">Peroxisome</keyword>
<dbReference type="Gene3D" id="2.30.30.40">
    <property type="entry name" value="SH3 Domains"/>
    <property type="match status" value="1"/>
</dbReference>
<dbReference type="AlphaFoldDB" id="A0A5C5G1U6"/>
<feature type="domain" description="SH3" evidence="15">
    <location>
        <begin position="360"/>
        <end position="442"/>
    </location>
</feature>
<dbReference type="PANTHER" id="PTHR19332:SF1">
    <property type="entry name" value="PEROXISOMAL MEMBRANE PROTEIN PEX13"/>
    <property type="match status" value="1"/>
</dbReference>
<comment type="similarity">
    <text evidence="1">Belongs to the peroxin-13 family.</text>
</comment>
<evidence type="ECO:0000256" key="9">
    <source>
        <dbReference type="ARBA" id="ARBA00023140"/>
    </source>
</evidence>
<feature type="region of interest" description="Disordered" evidence="14">
    <location>
        <begin position="443"/>
        <end position="464"/>
    </location>
</feature>
<keyword evidence="5" id="KW-0653">Protein transport</keyword>
<evidence type="ECO:0000256" key="3">
    <source>
        <dbReference type="ARBA" id="ARBA00022448"/>
    </source>
</evidence>
<evidence type="ECO:0000256" key="4">
    <source>
        <dbReference type="ARBA" id="ARBA00022692"/>
    </source>
</evidence>
<evidence type="ECO:0000256" key="14">
    <source>
        <dbReference type="SAM" id="MobiDB-lite"/>
    </source>
</evidence>
<evidence type="ECO:0000256" key="13">
    <source>
        <dbReference type="PROSITE-ProRule" id="PRU00192"/>
    </source>
</evidence>
<keyword evidence="7" id="KW-0811">Translocation</keyword>
<evidence type="ECO:0000256" key="1">
    <source>
        <dbReference type="ARBA" id="ARBA00006033"/>
    </source>
</evidence>
<dbReference type="Pfam" id="PF04088">
    <property type="entry name" value="Peroxin-13_N"/>
    <property type="match status" value="1"/>
</dbReference>
<sequence>MAPPPPKPWERAGQAPAAASSALPSSTATATTTTSSPASSNSATAGAGAAPALPDRPATMATGATTSTIASPYGATASPYGATTSAYGSSPYSRFGSSYGTGYGGGYGGMSSMYGGGGYGGMSSMYGGGYGGGYGGYGAGGMYGGGMGGYGAPGMYGGMPGAMGPGDMSLSQRMEHGTAATFQILQSLVGAVGGFAQMLESTFMATHSSFFAMIGVAEQFGHLRNYLGQVLSIFALLRWLKSLLYRLVGRTPPGDAISADGFRAFEASGGAAGAKGQGQAGPAAPKMSKRPLVVFFLTVVGLPWLMNRLVRLITARQEAEAARIAAAGGLPPVPQFDAYGRPLPPQVQSQQAAAAPLDPSQLTFVRALYAYTPPPEAADKELAFAKDDIMAILAPSREERALQAKEAKAAGGEVGAGTWWMGRKRDGTTGWFPSTYVRELPMNGAAGGATKTVAEGETKKEVAA</sequence>
<feature type="compositionally biased region" description="Basic and acidic residues" evidence="14">
    <location>
        <begin position="454"/>
        <end position="464"/>
    </location>
</feature>